<proteinExistence type="predicted"/>
<dbReference type="Proteomes" id="UP000784064">
    <property type="component" value="Unassembled WGS sequence"/>
</dbReference>
<keyword evidence="1" id="KW-0175">Coiled coil</keyword>
<feature type="coiled-coil region" evidence="1">
    <location>
        <begin position="498"/>
        <end position="586"/>
    </location>
</feature>
<accession>A0AAW4GD98</accession>
<protein>
    <recommendedName>
        <fullName evidence="6">ABC transporter</fullName>
    </recommendedName>
</protein>
<gene>
    <name evidence="2" type="ORF">JJW18_01990</name>
    <name evidence="3" type="ORF">JJW19_06755</name>
</gene>
<dbReference type="InterPro" id="IPR016195">
    <property type="entry name" value="Pol/histidinol_Pase-like"/>
</dbReference>
<comment type="caution">
    <text evidence="2">The sequence shown here is derived from an EMBL/GenBank/DDBJ whole genome shotgun (WGS) entry which is preliminary data.</text>
</comment>
<dbReference type="AlphaFoldDB" id="A0AAW4GD98"/>
<sequence>MERTSQGALWRVWDFHCHTPASYQWSGSPKLRGAVGEARQAIVEQTVLSLKNAEPDVFVIMDYWTFDGYLAVADHVRQHPEELPNKQVFPGIELRVESSLDKRLNVHLVIDPTVERQVLQDVLNDLKVSLRAGERGLSEACLMQYARELGADKLTPHGFDPARVAQDAEYALTVGWQTAMVTPQSLSKALETLGSRGLLLMPWDTYGGLKDIKSGPHYAEVRRHMTAASIFECKDQGNRDAFHGVRSAANEKYFNAFWEALGSSPRLCVRGTDAHKHADYGVFPNGMKTWIKAEPTFQGMCHAIKEPSFRSYIGDIPPKLAQVRDNGRLFMKGLTVTRKPSATLAEAWFDGTDIELNPDLVAIIGNKGSGKSGLAEVLALAGNSKAHEYFTFLIDDRFKSGATQRAAAFDAALTWCNDDVGQVSLDHRFKEDQPERVKYISQDYFEMLCNDHINGQSDQFSAEIRQVLFSHLDSADKGSHAGLDEYLADKERPTLERISAHRVALGEINRALADLERQASAGHLNELRERLASKELELGDHNAKMPAEVLKPEVGGDEASPEGERLKAIAEELAATESTRQNSEATRRMLASRRTKVVSVAQRLDDHVALATQLGASLEKELAEVAVDIRPLITVEVKSGLLREVAAEDALHIEQLVNRELEHQAVRQRLEAEQKQLQEKLDGPSKAYQEYLTARATWDRVRAQIVGTDGQTDTVAFYKARIADLSTLPDRCKGLQQKQDEIVRQIHKELLSIADSRRPLFNGVEEIVRSVPGVAEELKVAFQSALFFDRAAFFDSFFGQVKQNTGGFRGEVEGASKLNGLLRSIDFNDTESVVAGLRSVRNEITQNGDNELPLQPILRAKTEVEDFYDSLFDLRNLEAKFSLSLAGTSIQQMSPGQRGALLLIFYLLVDTDPTPLILDQPEENLDNQTVYSMLVPIIQRAKQTRQIVMVTHNANLAVCCDAEQIIHAEFDRAAGFALRYQSGAIESMELNRSVLNVLEGTTPAFENRQAKYLH</sequence>
<evidence type="ECO:0000313" key="5">
    <source>
        <dbReference type="Proteomes" id="UP000784064"/>
    </source>
</evidence>
<dbReference type="InterPro" id="IPR054787">
    <property type="entry name" value="TrlF_ATPase"/>
</dbReference>
<dbReference type="NCBIfam" id="NF045780">
    <property type="entry name" value="TrlF_fam_ATP"/>
    <property type="match status" value="1"/>
</dbReference>
<dbReference type="RefSeq" id="WP_205404090.1">
    <property type="nucleotide sequence ID" value="NZ_JAFFTA010000001.1"/>
</dbReference>
<dbReference type="Gene3D" id="3.20.20.140">
    <property type="entry name" value="Metal-dependent hydrolases"/>
    <property type="match status" value="1"/>
</dbReference>
<dbReference type="EMBL" id="JAFFTB010000009">
    <property type="protein sequence ID" value="MBM9937839.1"/>
    <property type="molecule type" value="Genomic_DNA"/>
</dbReference>
<dbReference type="SUPFAM" id="SSF52540">
    <property type="entry name" value="P-loop containing nucleoside triphosphate hydrolases"/>
    <property type="match status" value="1"/>
</dbReference>
<name>A0AAW4GD98_9GAMM</name>
<evidence type="ECO:0000313" key="2">
    <source>
        <dbReference type="EMBL" id="MBM9912243.1"/>
    </source>
</evidence>
<dbReference type="CDD" id="cd00267">
    <property type="entry name" value="ABC_ATPase"/>
    <property type="match status" value="1"/>
</dbReference>
<reference evidence="4" key="1">
    <citation type="submission" date="2021-01" db="EMBL/GenBank/DDBJ databases">
        <title>Stenotrophomonas maltophilia.</title>
        <authorList>
            <person name="Yu Y."/>
        </authorList>
    </citation>
    <scope>NUCLEOTIDE SEQUENCE [LARGE SCALE GENOMIC DNA]</scope>
    <source>
        <strain evidence="4">As-6</strain>
    </source>
</reference>
<organism evidence="2 5">
    <name type="scientific">Stenotrophomonas lactitubi</name>
    <dbReference type="NCBI Taxonomy" id="2045214"/>
    <lineage>
        <taxon>Bacteria</taxon>
        <taxon>Pseudomonadati</taxon>
        <taxon>Pseudomonadota</taxon>
        <taxon>Gammaproteobacteria</taxon>
        <taxon>Lysobacterales</taxon>
        <taxon>Lysobacteraceae</taxon>
        <taxon>Stenotrophomonas</taxon>
    </lineage>
</organism>
<reference evidence="2" key="2">
    <citation type="submission" date="2021-01" db="EMBL/GenBank/DDBJ databases">
        <authorList>
            <person name="Yu Y."/>
        </authorList>
    </citation>
    <scope>NUCLEOTIDE SEQUENCE</scope>
    <source>
        <strain evidence="2">As-5</strain>
        <strain evidence="3">As-6</strain>
    </source>
</reference>
<evidence type="ECO:0000256" key="1">
    <source>
        <dbReference type="SAM" id="Coils"/>
    </source>
</evidence>
<dbReference type="Gene3D" id="3.40.50.300">
    <property type="entry name" value="P-loop containing nucleotide triphosphate hydrolases"/>
    <property type="match status" value="2"/>
</dbReference>
<keyword evidence="4" id="KW-1185">Reference proteome</keyword>
<dbReference type="SUPFAM" id="SSF89550">
    <property type="entry name" value="PHP domain-like"/>
    <property type="match status" value="1"/>
</dbReference>
<dbReference type="EMBL" id="JAFFTA010000001">
    <property type="protein sequence ID" value="MBM9912243.1"/>
    <property type="molecule type" value="Genomic_DNA"/>
</dbReference>
<evidence type="ECO:0000313" key="3">
    <source>
        <dbReference type="EMBL" id="MBM9937839.1"/>
    </source>
</evidence>
<feature type="coiled-coil region" evidence="1">
    <location>
        <begin position="653"/>
        <end position="680"/>
    </location>
</feature>
<evidence type="ECO:0000313" key="4">
    <source>
        <dbReference type="Proteomes" id="UP000749453"/>
    </source>
</evidence>
<dbReference type="InterPro" id="IPR027417">
    <property type="entry name" value="P-loop_NTPase"/>
</dbReference>
<evidence type="ECO:0008006" key="6">
    <source>
        <dbReference type="Google" id="ProtNLM"/>
    </source>
</evidence>
<dbReference type="Proteomes" id="UP000749453">
    <property type="component" value="Unassembled WGS sequence"/>
</dbReference>